<proteinExistence type="predicted"/>
<name>A0AA88UBS2_9ASTE</name>
<dbReference type="Pfam" id="PF03140">
    <property type="entry name" value="DUF247"/>
    <property type="match status" value="1"/>
</dbReference>
<dbReference type="EMBL" id="JAVXUO010001872">
    <property type="protein sequence ID" value="KAK2978435.1"/>
    <property type="molecule type" value="Genomic_DNA"/>
</dbReference>
<evidence type="ECO:0000256" key="1">
    <source>
        <dbReference type="SAM" id="Phobius"/>
    </source>
</evidence>
<keyword evidence="3" id="KW-1185">Reference proteome</keyword>
<keyword evidence="1" id="KW-0812">Transmembrane</keyword>
<dbReference type="AlphaFoldDB" id="A0AA88UBS2"/>
<accession>A0AA88UBS2</accession>
<dbReference type="InterPro" id="IPR004158">
    <property type="entry name" value="DUF247_pln"/>
</dbReference>
<organism evidence="2 3">
    <name type="scientific">Escallonia rubra</name>
    <dbReference type="NCBI Taxonomy" id="112253"/>
    <lineage>
        <taxon>Eukaryota</taxon>
        <taxon>Viridiplantae</taxon>
        <taxon>Streptophyta</taxon>
        <taxon>Embryophyta</taxon>
        <taxon>Tracheophyta</taxon>
        <taxon>Spermatophyta</taxon>
        <taxon>Magnoliopsida</taxon>
        <taxon>eudicotyledons</taxon>
        <taxon>Gunneridae</taxon>
        <taxon>Pentapetalae</taxon>
        <taxon>asterids</taxon>
        <taxon>campanulids</taxon>
        <taxon>Escalloniales</taxon>
        <taxon>Escalloniaceae</taxon>
        <taxon>Escallonia</taxon>
    </lineage>
</organism>
<dbReference type="Proteomes" id="UP001187471">
    <property type="component" value="Unassembled WGS sequence"/>
</dbReference>
<evidence type="ECO:0000313" key="3">
    <source>
        <dbReference type="Proteomes" id="UP001187471"/>
    </source>
</evidence>
<sequence>MNPHTPNDFGVTSYIGFMKSLINHPDDVKVLRSKHILLDKLNSDEELAKIYMEISIPTVNNAFFIEVQEKIQEHYNSMAKRWIAQMISLYLSNPWTAIGLLAATLLLVLNFLQTYFTISPRSRKYLQGKEDSEEGDGMEANKGADSLANLGGPVNATQHLRQTFIS</sequence>
<dbReference type="PANTHER" id="PTHR31170:SF25">
    <property type="entry name" value="BNAA09G04570D PROTEIN"/>
    <property type="match status" value="1"/>
</dbReference>
<evidence type="ECO:0000313" key="2">
    <source>
        <dbReference type="EMBL" id="KAK2978435.1"/>
    </source>
</evidence>
<protein>
    <submittedName>
        <fullName evidence="2">Uncharacterized protein</fullName>
    </submittedName>
</protein>
<keyword evidence="1" id="KW-0472">Membrane</keyword>
<keyword evidence="1" id="KW-1133">Transmembrane helix</keyword>
<feature type="transmembrane region" description="Helical" evidence="1">
    <location>
        <begin position="95"/>
        <end position="116"/>
    </location>
</feature>
<reference evidence="2" key="1">
    <citation type="submission" date="2022-12" db="EMBL/GenBank/DDBJ databases">
        <title>Draft genome assemblies for two species of Escallonia (Escalloniales).</title>
        <authorList>
            <person name="Chanderbali A."/>
            <person name="Dervinis C."/>
            <person name="Anghel I."/>
            <person name="Soltis D."/>
            <person name="Soltis P."/>
            <person name="Zapata F."/>
        </authorList>
    </citation>
    <scope>NUCLEOTIDE SEQUENCE</scope>
    <source>
        <strain evidence="2">UCBG92.1500</strain>
        <tissue evidence="2">Leaf</tissue>
    </source>
</reference>
<dbReference type="PANTHER" id="PTHR31170">
    <property type="entry name" value="BNAC04G53230D PROTEIN"/>
    <property type="match status" value="1"/>
</dbReference>
<gene>
    <name evidence="2" type="ORF">RJ640_023594</name>
</gene>
<comment type="caution">
    <text evidence="2">The sequence shown here is derived from an EMBL/GenBank/DDBJ whole genome shotgun (WGS) entry which is preliminary data.</text>
</comment>